<evidence type="ECO:0000313" key="2">
    <source>
        <dbReference type="WBParaSite" id="Gr19_v10_g10030.t1"/>
    </source>
</evidence>
<dbReference type="AlphaFoldDB" id="A0A914GRC4"/>
<reference evidence="2" key="1">
    <citation type="submission" date="2022-11" db="UniProtKB">
        <authorList>
            <consortium name="WormBaseParasite"/>
        </authorList>
    </citation>
    <scope>IDENTIFICATION</scope>
</reference>
<accession>A0A914GRC4</accession>
<proteinExistence type="predicted"/>
<organism evidence="1 2">
    <name type="scientific">Globodera rostochiensis</name>
    <name type="common">Golden nematode worm</name>
    <name type="synonym">Heterodera rostochiensis</name>
    <dbReference type="NCBI Taxonomy" id="31243"/>
    <lineage>
        <taxon>Eukaryota</taxon>
        <taxon>Metazoa</taxon>
        <taxon>Ecdysozoa</taxon>
        <taxon>Nematoda</taxon>
        <taxon>Chromadorea</taxon>
        <taxon>Rhabditida</taxon>
        <taxon>Tylenchina</taxon>
        <taxon>Tylenchomorpha</taxon>
        <taxon>Tylenchoidea</taxon>
        <taxon>Heteroderidae</taxon>
        <taxon>Heteroderinae</taxon>
        <taxon>Globodera</taxon>
    </lineage>
</organism>
<protein>
    <submittedName>
        <fullName evidence="2">Uncharacterized protein</fullName>
    </submittedName>
</protein>
<keyword evidence="1" id="KW-1185">Reference proteome</keyword>
<name>A0A914GRC4_GLORO</name>
<evidence type="ECO:0000313" key="1">
    <source>
        <dbReference type="Proteomes" id="UP000887572"/>
    </source>
</evidence>
<dbReference type="Proteomes" id="UP000887572">
    <property type="component" value="Unplaced"/>
</dbReference>
<dbReference type="WBParaSite" id="Gr19_v10_g10030.t1">
    <property type="protein sequence ID" value="Gr19_v10_g10030.t1"/>
    <property type="gene ID" value="Gr19_v10_g10030"/>
</dbReference>
<sequence length="69" mass="7854">MTNSFVNSLAFIEKFGSYSGCGHWYIVCEGLPCSTFTARICQPIVDFFDENLLLFIRLWSVCIKGPTEH</sequence>